<organism evidence="1 2">
    <name type="scientific">Pseudomonas paraeruginosa</name>
    <dbReference type="NCBI Taxonomy" id="2994495"/>
    <lineage>
        <taxon>Bacteria</taxon>
        <taxon>Pseudomonadati</taxon>
        <taxon>Pseudomonadota</taxon>
        <taxon>Gammaproteobacteria</taxon>
        <taxon>Pseudomonadales</taxon>
        <taxon>Pseudomonadaceae</taxon>
        <taxon>Pseudomonas</taxon>
    </lineage>
</organism>
<evidence type="ECO:0000313" key="2">
    <source>
        <dbReference type="Proteomes" id="UP000238390"/>
    </source>
</evidence>
<sequence>MEKTGDGRYAWEPFFWWVFKALLDQRVRGRYKKRVFPGFGAGALGAWKVDGVLV</sequence>
<dbReference type="EMBL" id="CP027169">
    <property type="protein sequence ID" value="AVK06059.1"/>
    <property type="molecule type" value="Genomic_DNA"/>
</dbReference>
<keyword evidence="2" id="KW-1185">Reference proteome</keyword>
<reference evidence="1 2" key="1">
    <citation type="submission" date="2018-02" db="EMBL/GenBank/DDBJ databases">
        <title>FDA/CDC Antimicrobial Resistant Isolate Bank Genome Sequencing.</title>
        <authorList>
            <person name="Benahmed F.H."/>
            <person name="Lutgring J.D."/>
            <person name="Yoo B."/>
            <person name="Machado M."/>
            <person name="Brown A."/>
            <person name="McAllister G."/>
            <person name="Perry A."/>
            <person name="Halpin A.L."/>
            <person name="Vavikolanu K."/>
            <person name="Ott S."/>
            <person name="Zhao X."/>
            <person name="Tallon L.J."/>
            <person name="Sadzewicz L."/>
            <person name="Aluvathingal J."/>
            <person name="Nadendla S."/>
            <person name="Voskania-kordi A."/>
            <person name="Simonyan V."/>
            <person name="Patel J."/>
            <person name="Shawar R.M."/>
        </authorList>
    </citation>
    <scope>NUCLEOTIDE SEQUENCE [LARGE SCALE GENOMIC DNA]</scope>
    <source>
        <strain evidence="1 2">AR_0356</strain>
    </source>
</reference>
<protein>
    <submittedName>
        <fullName evidence="1">Uncharacterized protein</fullName>
    </submittedName>
</protein>
<name>A0A2R3IVV6_9PSED</name>
<evidence type="ECO:0000313" key="1">
    <source>
        <dbReference type="EMBL" id="AVK06059.1"/>
    </source>
</evidence>
<dbReference type="Proteomes" id="UP000238390">
    <property type="component" value="Chromosome"/>
</dbReference>
<proteinExistence type="predicted"/>
<gene>
    <name evidence="1" type="ORF">CSB93_4121</name>
</gene>
<accession>A0A2R3IVV6</accession>
<dbReference type="AlphaFoldDB" id="A0A2R3IVV6"/>